<dbReference type="AlphaFoldDB" id="A0A7S2N096"/>
<feature type="compositionally biased region" description="Pro residues" evidence="1">
    <location>
        <begin position="199"/>
        <end position="231"/>
    </location>
</feature>
<dbReference type="EMBL" id="HBGV01017051">
    <property type="protein sequence ID" value="CAD9512271.1"/>
    <property type="molecule type" value="Transcribed_RNA"/>
</dbReference>
<evidence type="ECO:0000313" key="2">
    <source>
        <dbReference type="EMBL" id="CAD9512271.1"/>
    </source>
</evidence>
<evidence type="ECO:0000256" key="1">
    <source>
        <dbReference type="SAM" id="MobiDB-lite"/>
    </source>
</evidence>
<sequence>MSPSPCLRVYPGQKLRLVLLHPSDSTPQLKLQAGDEHYVGVIPCKQADGWEIVSPISPQVTQKLPLCHPNGLRALRHLPMLEPAYAKPGSVHHPPSTATDRTAVTLKTSILGQIVAPSVTKSIAVVELDSNKHLEPVPEHRRPEPVSFKEVYPKSFLFYGEMEKVSPSPFGGGFGGNSSTQASGGLFGTPSPALFGTPAPAPASPFAAPAPAPFGTPTPAPTSPFAAPTPGPAGSNFSSPGFGFDHVASSTAQQHTGSVGFKVTKPSLGKKNTVPNIIGWIHSTRGGMYPADAKRFDNSGFSSSSEGKRLNNVTVRDYLRNCSSLPNSQLLRAIECTITLFPDKTGSLSSFGHWVSKYKSDTSALISVGLVCQDIISAGGLALSSSPVFPWQASDTEKIIAKDIIGHKASSENPDELAKRKKFLSVINTSVRRDVYNILINPTHPNKGADPSSMKGDGLIPFGAALLAKASGGKEIDTFAFVDREMVVGSLPDEYQVLDDSNVIDAISNMGGTHPCALAVLETFEDYLKGKAETWTDQDISLLSVEFLVAFGRELTERLDIHHRIRSKKLSNDEILLLQNEPYSLYVNQDMLRAFQDGSARVYEKLSK</sequence>
<protein>
    <submittedName>
        <fullName evidence="2">Uncharacterized protein</fullName>
    </submittedName>
</protein>
<proteinExistence type="predicted"/>
<organism evidence="2">
    <name type="scientific">Helicotheca tamesis</name>
    <dbReference type="NCBI Taxonomy" id="374047"/>
    <lineage>
        <taxon>Eukaryota</taxon>
        <taxon>Sar</taxon>
        <taxon>Stramenopiles</taxon>
        <taxon>Ochrophyta</taxon>
        <taxon>Bacillariophyta</taxon>
        <taxon>Mediophyceae</taxon>
        <taxon>Lithodesmiophycidae</taxon>
        <taxon>Lithodesmiales</taxon>
        <taxon>Lithodesmiaceae</taxon>
        <taxon>Helicotheca</taxon>
    </lineage>
</organism>
<feature type="region of interest" description="Disordered" evidence="1">
    <location>
        <begin position="198"/>
        <end position="240"/>
    </location>
</feature>
<reference evidence="2" key="1">
    <citation type="submission" date="2021-01" db="EMBL/GenBank/DDBJ databases">
        <authorList>
            <person name="Corre E."/>
            <person name="Pelletier E."/>
            <person name="Niang G."/>
            <person name="Scheremetjew M."/>
            <person name="Finn R."/>
            <person name="Kale V."/>
            <person name="Holt S."/>
            <person name="Cochrane G."/>
            <person name="Meng A."/>
            <person name="Brown T."/>
            <person name="Cohen L."/>
        </authorList>
    </citation>
    <scope>NUCLEOTIDE SEQUENCE</scope>
    <source>
        <strain evidence="2">CCMP826</strain>
    </source>
</reference>
<accession>A0A7S2N096</accession>
<gene>
    <name evidence="2" type="ORF">HTAM1171_LOCUS10472</name>
</gene>
<name>A0A7S2N096_9STRA</name>